<sequence>MQRAGVDRAKQMIADGIKEKLDFKNLGIDTSRTFRVVDFGCSVGNNTLSAVENIIEAAKYKHQLAQLENPLPLEFQIFFNDVTSNDFNTLFKLLPTLPKYFAAAVPGSFYGRLFPRSSIHCAHSSYAMHWLSKIPKEIVDSKSPAWNKGKIHCSGHVKEVVDAYSGQFRNDMETFLNARAQEIVGGGLMAMVIPGFSEGVNIFETGYGAFHDIFSSCLNDMAKLGLLEQEQVDSFNLAVYHPYVKEVEETIKKNDYFSMERIEEFCNPLSLMKPSVKVLVSSSRAVTGELLKKHFGNDAVVDQIYEHLALKLEEKYCIFDEAKHHSDIFILLKRRF</sequence>
<dbReference type="SUPFAM" id="SSF53335">
    <property type="entry name" value="S-adenosyl-L-methionine-dependent methyltransferases"/>
    <property type="match status" value="1"/>
</dbReference>
<gene>
    <name evidence="5" type="ORF">Tsubulata_031060</name>
</gene>
<dbReference type="InterPro" id="IPR042086">
    <property type="entry name" value="MeTrfase_capping"/>
</dbReference>
<proteinExistence type="predicted"/>
<evidence type="ECO:0000313" key="6">
    <source>
        <dbReference type="Proteomes" id="UP001141552"/>
    </source>
</evidence>
<reference evidence="5" key="1">
    <citation type="submission" date="2022-02" db="EMBL/GenBank/DDBJ databases">
        <authorList>
            <person name="Henning P.M."/>
            <person name="McCubbin A.G."/>
            <person name="Shore J.S."/>
        </authorList>
    </citation>
    <scope>NUCLEOTIDE SEQUENCE</scope>
    <source>
        <strain evidence="5">F60SS</strain>
        <tissue evidence="5">Leaves</tissue>
    </source>
</reference>
<dbReference type="InterPro" id="IPR005299">
    <property type="entry name" value="MeTrfase_7"/>
</dbReference>
<evidence type="ECO:0000256" key="4">
    <source>
        <dbReference type="ARBA" id="ARBA00022842"/>
    </source>
</evidence>
<evidence type="ECO:0000256" key="3">
    <source>
        <dbReference type="ARBA" id="ARBA00022723"/>
    </source>
</evidence>
<dbReference type="Gene3D" id="1.10.1200.270">
    <property type="entry name" value="Methyltransferase, alpha-helical capping domain"/>
    <property type="match status" value="1"/>
</dbReference>
<dbReference type="EMBL" id="JAKUCV010004053">
    <property type="protein sequence ID" value="KAJ4836655.1"/>
    <property type="molecule type" value="Genomic_DNA"/>
</dbReference>
<accession>A0A9Q0JDH9</accession>
<keyword evidence="4" id="KW-0460">Magnesium</keyword>
<dbReference type="PANTHER" id="PTHR31009">
    <property type="entry name" value="S-ADENOSYL-L-METHIONINE:CARBOXYL METHYLTRANSFERASE FAMILY PROTEIN"/>
    <property type="match status" value="1"/>
</dbReference>
<keyword evidence="1" id="KW-0489">Methyltransferase</keyword>
<name>A0A9Q0JDH9_9ROSI</name>
<keyword evidence="3" id="KW-0479">Metal-binding</keyword>
<evidence type="ECO:0000313" key="5">
    <source>
        <dbReference type="EMBL" id="KAJ4836655.1"/>
    </source>
</evidence>
<evidence type="ECO:0000256" key="1">
    <source>
        <dbReference type="ARBA" id="ARBA00022603"/>
    </source>
</evidence>
<evidence type="ECO:0000256" key="2">
    <source>
        <dbReference type="ARBA" id="ARBA00022679"/>
    </source>
</evidence>
<evidence type="ECO:0008006" key="7">
    <source>
        <dbReference type="Google" id="ProtNLM"/>
    </source>
</evidence>
<keyword evidence="6" id="KW-1185">Reference proteome</keyword>
<dbReference type="InterPro" id="IPR029063">
    <property type="entry name" value="SAM-dependent_MTases_sf"/>
</dbReference>
<dbReference type="Pfam" id="PF03492">
    <property type="entry name" value="Methyltransf_7"/>
    <property type="match status" value="1"/>
</dbReference>
<dbReference type="GO" id="GO:0032259">
    <property type="term" value="P:methylation"/>
    <property type="evidence" value="ECO:0007669"/>
    <property type="project" value="UniProtKB-KW"/>
</dbReference>
<protein>
    <recommendedName>
        <fullName evidence="7">S-adenosylmethionine-dependent methyltransferase At5g38100</fullName>
    </recommendedName>
</protein>
<dbReference type="Proteomes" id="UP001141552">
    <property type="component" value="Unassembled WGS sequence"/>
</dbReference>
<dbReference type="Gene3D" id="3.40.50.150">
    <property type="entry name" value="Vaccinia Virus protein VP39"/>
    <property type="match status" value="1"/>
</dbReference>
<dbReference type="OrthoDB" id="1523883at2759"/>
<dbReference type="GO" id="GO:0008168">
    <property type="term" value="F:methyltransferase activity"/>
    <property type="evidence" value="ECO:0007669"/>
    <property type="project" value="UniProtKB-KW"/>
</dbReference>
<comment type="caution">
    <text evidence="5">The sequence shown here is derived from an EMBL/GenBank/DDBJ whole genome shotgun (WGS) entry which is preliminary data.</text>
</comment>
<organism evidence="5 6">
    <name type="scientific">Turnera subulata</name>
    <dbReference type="NCBI Taxonomy" id="218843"/>
    <lineage>
        <taxon>Eukaryota</taxon>
        <taxon>Viridiplantae</taxon>
        <taxon>Streptophyta</taxon>
        <taxon>Embryophyta</taxon>
        <taxon>Tracheophyta</taxon>
        <taxon>Spermatophyta</taxon>
        <taxon>Magnoliopsida</taxon>
        <taxon>eudicotyledons</taxon>
        <taxon>Gunneridae</taxon>
        <taxon>Pentapetalae</taxon>
        <taxon>rosids</taxon>
        <taxon>fabids</taxon>
        <taxon>Malpighiales</taxon>
        <taxon>Passifloraceae</taxon>
        <taxon>Turnera</taxon>
    </lineage>
</organism>
<keyword evidence="2" id="KW-0808">Transferase</keyword>
<dbReference type="GO" id="GO:0046872">
    <property type="term" value="F:metal ion binding"/>
    <property type="evidence" value="ECO:0007669"/>
    <property type="project" value="UniProtKB-KW"/>
</dbReference>
<reference evidence="5" key="2">
    <citation type="journal article" date="2023" name="Plants (Basel)">
        <title>Annotation of the Turnera subulata (Passifloraceae) Draft Genome Reveals the S-Locus Evolved after the Divergence of Turneroideae from Passifloroideae in a Stepwise Manner.</title>
        <authorList>
            <person name="Henning P.M."/>
            <person name="Roalson E.H."/>
            <person name="Mir W."/>
            <person name="McCubbin A.G."/>
            <person name="Shore J.S."/>
        </authorList>
    </citation>
    <scope>NUCLEOTIDE SEQUENCE</scope>
    <source>
        <strain evidence="5">F60SS</strain>
    </source>
</reference>
<dbReference type="AlphaFoldDB" id="A0A9Q0JDH9"/>